<keyword evidence="1" id="KW-0732">Signal</keyword>
<comment type="caution">
    <text evidence="2">The sequence shown here is derived from an EMBL/GenBank/DDBJ whole genome shotgun (WGS) entry which is preliminary data.</text>
</comment>
<evidence type="ECO:0000313" key="3">
    <source>
        <dbReference type="Proteomes" id="UP001208017"/>
    </source>
</evidence>
<protein>
    <submittedName>
        <fullName evidence="2">Uncharacterized protein</fullName>
    </submittedName>
</protein>
<keyword evidence="3" id="KW-1185">Reference proteome</keyword>
<evidence type="ECO:0000313" key="2">
    <source>
        <dbReference type="EMBL" id="MCX7570616.1"/>
    </source>
</evidence>
<reference evidence="2 3" key="1">
    <citation type="submission" date="2022-11" db="EMBL/GenBank/DDBJ databases">
        <title>Study of microbial diversity in lake waters.</title>
        <authorList>
            <person name="Zhang J."/>
        </authorList>
    </citation>
    <scope>NUCLEOTIDE SEQUENCE [LARGE SCALE GENOMIC DNA]</scope>
    <source>
        <strain evidence="2 3">DT12</strain>
    </source>
</reference>
<dbReference type="EMBL" id="JAPMLT010000005">
    <property type="protein sequence ID" value="MCX7570616.1"/>
    <property type="molecule type" value="Genomic_DNA"/>
</dbReference>
<dbReference type="Proteomes" id="UP001208017">
    <property type="component" value="Unassembled WGS sequence"/>
</dbReference>
<name>A0ABT3X126_9BACL</name>
<sequence>MKKILISGLAAAMMMGGSAYAVTSSVSISSTSSGVDGNIISADYGTIQSQGTNNASSTNVLWSELYQSITGPDTRVGGVALSPGATQSFSNSVAAGNFYHHLDPDGAYATGCNGSGYSVY</sequence>
<evidence type="ECO:0000256" key="1">
    <source>
        <dbReference type="SAM" id="SignalP"/>
    </source>
</evidence>
<feature type="signal peptide" evidence="1">
    <location>
        <begin position="1"/>
        <end position="21"/>
    </location>
</feature>
<organism evidence="2 3">
    <name type="scientific">Tumebacillus lacus</name>
    <dbReference type="NCBI Taxonomy" id="2995335"/>
    <lineage>
        <taxon>Bacteria</taxon>
        <taxon>Bacillati</taxon>
        <taxon>Bacillota</taxon>
        <taxon>Bacilli</taxon>
        <taxon>Bacillales</taxon>
        <taxon>Alicyclobacillaceae</taxon>
        <taxon>Tumebacillus</taxon>
    </lineage>
</organism>
<accession>A0ABT3X126</accession>
<feature type="chain" id="PRO_5045447146" evidence="1">
    <location>
        <begin position="22"/>
        <end position="120"/>
    </location>
</feature>
<proteinExistence type="predicted"/>
<dbReference type="RefSeq" id="WP_267151864.1">
    <property type="nucleotide sequence ID" value="NZ_JAPMLT010000005.1"/>
</dbReference>
<gene>
    <name evidence="2" type="ORF">OS242_11635</name>
</gene>